<organism evidence="2 3">
    <name type="scientific">Oryza meyeriana var. granulata</name>
    <dbReference type="NCBI Taxonomy" id="110450"/>
    <lineage>
        <taxon>Eukaryota</taxon>
        <taxon>Viridiplantae</taxon>
        <taxon>Streptophyta</taxon>
        <taxon>Embryophyta</taxon>
        <taxon>Tracheophyta</taxon>
        <taxon>Spermatophyta</taxon>
        <taxon>Magnoliopsida</taxon>
        <taxon>Liliopsida</taxon>
        <taxon>Poales</taxon>
        <taxon>Poaceae</taxon>
        <taxon>BOP clade</taxon>
        <taxon>Oryzoideae</taxon>
        <taxon>Oryzeae</taxon>
        <taxon>Oryzinae</taxon>
        <taxon>Oryza</taxon>
        <taxon>Oryza meyeriana</taxon>
    </lineage>
</organism>
<name>A0A6G1ER37_9ORYZ</name>
<evidence type="ECO:0000259" key="1">
    <source>
        <dbReference type="Pfam" id="PF20241"/>
    </source>
</evidence>
<keyword evidence="3" id="KW-1185">Reference proteome</keyword>
<reference evidence="2 3" key="1">
    <citation type="submission" date="2019-11" db="EMBL/GenBank/DDBJ databases">
        <title>Whole genome sequence of Oryza granulata.</title>
        <authorList>
            <person name="Li W."/>
        </authorList>
    </citation>
    <scope>NUCLEOTIDE SEQUENCE [LARGE SCALE GENOMIC DNA]</scope>
    <source>
        <strain evidence="3">cv. Menghai</strain>
        <tissue evidence="2">Leaf</tissue>
    </source>
</reference>
<dbReference type="PANTHER" id="PTHR33065">
    <property type="entry name" value="OS07G0486400 PROTEIN"/>
    <property type="match status" value="1"/>
</dbReference>
<dbReference type="PANTHER" id="PTHR33065:SF145">
    <property type="entry name" value="OS05G0506400 PROTEIN"/>
    <property type="match status" value="1"/>
</dbReference>
<comment type="caution">
    <text evidence="2">The sequence shown here is derived from an EMBL/GenBank/DDBJ whole genome shotgun (WGS) entry which is preliminary data.</text>
</comment>
<protein>
    <recommendedName>
        <fullName evidence="1">DUF6598 domain-containing protein</fullName>
    </recommendedName>
</protein>
<dbReference type="InterPro" id="IPR046533">
    <property type="entry name" value="DUF6598"/>
</dbReference>
<evidence type="ECO:0000313" key="2">
    <source>
        <dbReference type="EMBL" id="KAF0927094.1"/>
    </source>
</evidence>
<evidence type="ECO:0000313" key="3">
    <source>
        <dbReference type="Proteomes" id="UP000479710"/>
    </source>
</evidence>
<sequence>MSIYGFLAVRDNVDCLRNYVFNHSREHALQIGSDSRILPLISPVRSISARYDALVEYSIRVKNDADDGTDEDHDLIDGCFEFKLFPLDPNIMNLKSRIFGPYGPVDIEYLILREAVEATVDVRIKRAVKGYHLTAVTAFSSGYQDGILLYKRWPGSSSHAAVSEGGPASSPLSTTAALVASLASSSVVAVSWGAELTLKFDVSVEGRHGRRGVKRTVSHDLSFTSRKYGSSCKALFMGERFELVADVTWSTLGE</sequence>
<dbReference type="Pfam" id="PF20241">
    <property type="entry name" value="DUF6598"/>
    <property type="match status" value="1"/>
</dbReference>
<dbReference type="AlphaFoldDB" id="A0A6G1ER37"/>
<dbReference type="Proteomes" id="UP000479710">
    <property type="component" value="Unassembled WGS sequence"/>
</dbReference>
<proteinExistence type="predicted"/>
<gene>
    <name evidence="2" type="ORF">E2562_029852</name>
</gene>
<feature type="domain" description="DUF6598" evidence="1">
    <location>
        <begin position="2"/>
        <end position="238"/>
    </location>
</feature>
<dbReference type="EMBL" id="SPHZ02000003">
    <property type="protein sequence ID" value="KAF0927094.1"/>
    <property type="molecule type" value="Genomic_DNA"/>
</dbReference>
<accession>A0A6G1ER37</accession>
<dbReference type="OrthoDB" id="691194at2759"/>